<dbReference type="EMBL" id="VUOB01000010">
    <property type="protein sequence ID" value="KAA2264909.1"/>
    <property type="molecule type" value="Genomic_DNA"/>
</dbReference>
<gene>
    <name evidence="5" type="ORF">F0L68_07555</name>
</gene>
<feature type="compositionally biased region" description="Pro residues" evidence="1">
    <location>
        <begin position="353"/>
        <end position="364"/>
    </location>
</feature>
<dbReference type="GO" id="GO:0005576">
    <property type="term" value="C:extracellular region"/>
    <property type="evidence" value="ECO:0007669"/>
    <property type="project" value="TreeGrafter"/>
</dbReference>
<feature type="transmembrane region" description="Helical" evidence="2">
    <location>
        <begin position="12"/>
        <end position="34"/>
    </location>
</feature>
<dbReference type="InterPro" id="IPR005693">
    <property type="entry name" value="Mce"/>
</dbReference>
<feature type="compositionally biased region" description="Low complexity" evidence="1">
    <location>
        <begin position="397"/>
        <end position="411"/>
    </location>
</feature>
<comment type="caution">
    <text evidence="5">The sequence shown here is derived from an EMBL/GenBank/DDBJ whole genome shotgun (WGS) entry which is preliminary data.</text>
</comment>
<protein>
    <submittedName>
        <fullName evidence="5">MCE family protein</fullName>
    </submittedName>
</protein>
<proteinExistence type="predicted"/>
<feature type="region of interest" description="Disordered" evidence="1">
    <location>
        <begin position="328"/>
        <end position="411"/>
    </location>
</feature>
<reference evidence="5 6" key="1">
    <citation type="submission" date="2019-09" db="EMBL/GenBank/DDBJ databases">
        <title>Goodfellowia gen. nov., a new genus of the Pseudonocardineae related to Actinoalloteichus, containing Goodfellowia coeruleoviolacea gen. nov., comb. nov. gen. nov., comb. nov.</title>
        <authorList>
            <person name="Labeda D."/>
        </authorList>
    </citation>
    <scope>NUCLEOTIDE SEQUENCE [LARGE SCALE GENOMIC DNA]</scope>
    <source>
        <strain evidence="5 6">AN110305</strain>
    </source>
</reference>
<dbReference type="InterPro" id="IPR052336">
    <property type="entry name" value="MlaD_Phospholipid_Transporter"/>
</dbReference>
<dbReference type="AlphaFoldDB" id="A0A5B2XPX1"/>
<organism evidence="5 6">
    <name type="scientific">Solihabitans fulvus</name>
    <dbReference type="NCBI Taxonomy" id="1892852"/>
    <lineage>
        <taxon>Bacteria</taxon>
        <taxon>Bacillati</taxon>
        <taxon>Actinomycetota</taxon>
        <taxon>Actinomycetes</taxon>
        <taxon>Pseudonocardiales</taxon>
        <taxon>Pseudonocardiaceae</taxon>
        <taxon>Solihabitans</taxon>
    </lineage>
</organism>
<dbReference type="NCBIfam" id="TIGR00996">
    <property type="entry name" value="Mtu_fam_mce"/>
    <property type="match status" value="1"/>
</dbReference>
<keyword evidence="2" id="KW-0812">Transmembrane</keyword>
<sequence>MRETGSAAALRRRLLGIAFILVICSFLALTVAMYRNAFTSTVRVTVRTDHLGSQLQPTSDVKVRGMIVGEVRQVRSRGDGAEIELALQPDKVQAIPRTVSVRLLPKSLFGERYVALVLPGHTDAGPLVDGDVIDQDHSAAAVELEQVLADLMPVLQAVQPEKLSTTLTAMSQALSGRGAQLGQTLAQLDQYLGQVNPQLPTLDQDIARLADVANTYADAGPDLVGALSDLTVTSRTVAEQRMNLDALYASLRTGAQDLTGFLRANRDNLIQVASTSRPTLDLVAKYAPEYPCIFNGITTLVPRYEAIVGAGTDKPGVHITMEITANRGRYVPGQDEPKYQDKRGPRCYLVDPMPNPVPQYPPEGPIKDGSKPPPPARSVNDGVLPPALGNNADWPTAPSSAASAPGLPNSPQERDLLAVLLAPSLGVPPAEVPEWSGLLVGPLFRGAVVEPR</sequence>
<keyword evidence="2" id="KW-0472">Membrane</keyword>
<dbReference type="RefSeq" id="WP_149848705.1">
    <property type="nucleotide sequence ID" value="NZ_VUOB01000010.1"/>
</dbReference>
<feature type="domain" description="Mammalian cell entry C-terminal" evidence="4">
    <location>
        <begin position="125"/>
        <end position="345"/>
    </location>
</feature>
<evidence type="ECO:0000313" key="6">
    <source>
        <dbReference type="Proteomes" id="UP000323454"/>
    </source>
</evidence>
<evidence type="ECO:0000256" key="2">
    <source>
        <dbReference type="SAM" id="Phobius"/>
    </source>
</evidence>
<keyword evidence="6" id="KW-1185">Reference proteome</keyword>
<feature type="compositionally biased region" description="Basic and acidic residues" evidence="1">
    <location>
        <begin position="335"/>
        <end position="344"/>
    </location>
</feature>
<dbReference type="InterPro" id="IPR024516">
    <property type="entry name" value="Mce_C"/>
</dbReference>
<dbReference type="PANTHER" id="PTHR33371">
    <property type="entry name" value="INTERMEMBRANE PHOSPHOLIPID TRANSPORT SYSTEM BINDING PROTEIN MLAD-RELATED"/>
    <property type="match status" value="1"/>
</dbReference>
<reference evidence="5 6" key="2">
    <citation type="submission" date="2019-09" db="EMBL/GenBank/DDBJ databases">
        <authorList>
            <person name="Jin C."/>
        </authorList>
    </citation>
    <scope>NUCLEOTIDE SEQUENCE [LARGE SCALE GENOMIC DNA]</scope>
    <source>
        <strain evidence="5 6">AN110305</strain>
    </source>
</reference>
<evidence type="ECO:0000259" key="3">
    <source>
        <dbReference type="Pfam" id="PF02470"/>
    </source>
</evidence>
<accession>A0A5B2XPX1</accession>
<dbReference type="GO" id="GO:0051701">
    <property type="term" value="P:biological process involved in interaction with host"/>
    <property type="evidence" value="ECO:0007669"/>
    <property type="project" value="TreeGrafter"/>
</dbReference>
<dbReference type="PANTHER" id="PTHR33371:SF19">
    <property type="entry name" value="MCE-FAMILY PROTEIN MCE4A"/>
    <property type="match status" value="1"/>
</dbReference>
<dbReference type="Proteomes" id="UP000323454">
    <property type="component" value="Unassembled WGS sequence"/>
</dbReference>
<dbReference type="Pfam" id="PF11887">
    <property type="entry name" value="Mce4_CUP1"/>
    <property type="match status" value="1"/>
</dbReference>
<keyword evidence="2" id="KW-1133">Transmembrane helix</keyword>
<name>A0A5B2XPX1_9PSEU</name>
<dbReference type="Pfam" id="PF02470">
    <property type="entry name" value="MlaD"/>
    <property type="match status" value="1"/>
</dbReference>
<dbReference type="OrthoDB" id="3460188at2"/>
<evidence type="ECO:0000259" key="4">
    <source>
        <dbReference type="Pfam" id="PF11887"/>
    </source>
</evidence>
<evidence type="ECO:0000256" key="1">
    <source>
        <dbReference type="SAM" id="MobiDB-lite"/>
    </source>
</evidence>
<evidence type="ECO:0000313" key="5">
    <source>
        <dbReference type="EMBL" id="KAA2264909.1"/>
    </source>
</evidence>
<feature type="domain" description="Mce/MlaD" evidence="3">
    <location>
        <begin position="41"/>
        <end position="117"/>
    </location>
</feature>
<dbReference type="InterPro" id="IPR003399">
    <property type="entry name" value="Mce/MlaD"/>
</dbReference>